<organism evidence="2 3">
    <name type="scientific">Caerostris extrusa</name>
    <name type="common">Bark spider</name>
    <name type="synonym">Caerostris bankana</name>
    <dbReference type="NCBI Taxonomy" id="172846"/>
    <lineage>
        <taxon>Eukaryota</taxon>
        <taxon>Metazoa</taxon>
        <taxon>Ecdysozoa</taxon>
        <taxon>Arthropoda</taxon>
        <taxon>Chelicerata</taxon>
        <taxon>Arachnida</taxon>
        <taxon>Araneae</taxon>
        <taxon>Araneomorphae</taxon>
        <taxon>Entelegynae</taxon>
        <taxon>Araneoidea</taxon>
        <taxon>Araneidae</taxon>
        <taxon>Caerostris</taxon>
    </lineage>
</organism>
<evidence type="ECO:0000256" key="1">
    <source>
        <dbReference type="SAM" id="MobiDB-lite"/>
    </source>
</evidence>
<sequence>MCRPIPFCDRKAVRPPSSHWPLLRDTHEHQLRQAGHCLLFYCVHFCRFSFQSAAYIPDEQRLFRGRMRTAISTDPKRAHNQDRYTKLSRRED</sequence>
<keyword evidence="3" id="KW-1185">Reference proteome</keyword>
<reference evidence="2 3" key="1">
    <citation type="submission" date="2021-06" db="EMBL/GenBank/DDBJ databases">
        <title>Caerostris extrusa draft genome.</title>
        <authorList>
            <person name="Kono N."/>
            <person name="Arakawa K."/>
        </authorList>
    </citation>
    <scope>NUCLEOTIDE SEQUENCE [LARGE SCALE GENOMIC DNA]</scope>
</reference>
<comment type="caution">
    <text evidence="2">The sequence shown here is derived from an EMBL/GenBank/DDBJ whole genome shotgun (WGS) entry which is preliminary data.</text>
</comment>
<protein>
    <submittedName>
        <fullName evidence="2">Uncharacterized protein</fullName>
    </submittedName>
</protein>
<name>A0AAV4PY98_CAEEX</name>
<evidence type="ECO:0000313" key="2">
    <source>
        <dbReference type="EMBL" id="GIY00755.1"/>
    </source>
</evidence>
<gene>
    <name evidence="2" type="ORF">CEXT_557841</name>
</gene>
<proteinExistence type="predicted"/>
<feature type="compositionally biased region" description="Basic and acidic residues" evidence="1">
    <location>
        <begin position="74"/>
        <end position="92"/>
    </location>
</feature>
<evidence type="ECO:0000313" key="3">
    <source>
        <dbReference type="Proteomes" id="UP001054945"/>
    </source>
</evidence>
<dbReference type="AlphaFoldDB" id="A0AAV4PY98"/>
<accession>A0AAV4PY98</accession>
<dbReference type="Proteomes" id="UP001054945">
    <property type="component" value="Unassembled WGS sequence"/>
</dbReference>
<dbReference type="EMBL" id="BPLR01005223">
    <property type="protein sequence ID" value="GIY00755.1"/>
    <property type="molecule type" value="Genomic_DNA"/>
</dbReference>
<feature type="region of interest" description="Disordered" evidence="1">
    <location>
        <begin position="69"/>
        <end position="92"/>
    </location>
</feature>